<accession>A0AAN9ZGE6</accession>
<evidence type="ECO:0000313" key="3">
    <source>
        <dbReference type="Proteomes" id="UP001378592"/>
    </source>
</evidence>
<evidence type="ECO:0000259" key="1">
    <source>
        <dbReference type="Pfam" id="PF00171"/>
    </source>
</evidence>
<protein>
    <recommendedName>
        <fullName evidence="1">Aldehyde dehydrogenase domain-containing protein</fullName>
    </recommendedName>
</protein>
<dbReference type="EMBL" id="JAZDUA010000021">
    <property type="protein sequence ID" value="KAK7872640.1"/>
    <property type="molecule type" value="Genomic_DNA"/>
</dbReference>
<dbReference type="PANTHER" id="PTHR11699">
    <property type="entry name" value="ALDEHYDE DEHYDROGENASE-RELATED"/>
    <property type="match status" value="1"/>
</dbReference>
<dbReference type="Gene3D" id="3.40.605.10">
    <property type="entry name" value="Aldehyde Dehydrogenase, Chain A, domain 1"/>
    <property type="match status" value="2"/>
</dbReference>
<dbReference type="InterPro" id="IPR016163">
    <property type="entry name" value="Ald_DH_C"/>
</dbReference>
<dbReference type="Gene3D" id="3.40.309.10">
    <property type="entry name" value="Aldehyde Dehydrogenase, Chain A, domain 2"/>
    <property type="match status" value="1"/>
</dbReference>
<reference evidence="2 3" key="1">
    <citation type="submission" date="2024-03" db="EMBL/GenBank/DDBJ databases">
        <title>The genome assembly and annotation of the cricket Gryllus longicercus Weissman &amp; Gray.</title>
        <authorList>
            <person name="Szrajer S."/>
            <person name="Gray D."/>
            <person name="Ylla G."/>
        </authorList>
    </citation>
    <scope>NUCLEOTIDE SEQUENCE [LARGE SCALE GENOMIC DNA]</scope>
    <source>
        <strain evidence="2">DAG 2021-001</strain>
        <tissue evidence="2">Whole body minus gut</tissue>
    </source>
</reference>
<dbReference type="GO" id="GO:0016620">
    <property type="term" value="F:oxidoreductase activity, acting on the aldehyde or oxo group of donors, NAD or NADP as acceptor"/>
    <property type="evidence" value="ECO:0007669"/>
    <property type="project" value="InterPro"/>
</dbReference>
<dbReference type="SUPFAM" id="SSF53720">
    <property type="entry name" value="ALDH-like"/>
    <property type="match status" value="2"/>
</dbReference>
<keyword evidence="3" id="KW-1185">Reference proteome</keyword>
<dbReference type="InterPro" id="IPR016161">
    <property type="entry name" value="Ald_DH/histidinol_DH"/>
</dbReference>
<sequence length="786" mass="87022">MTLNTQISGIAELYATMNYDQTRDVFPFAKKWLSGRDPIKCFYNGKLELISKSSTTCKTQAVYDLSNDDYLFSFIAPSLDDFNNVVQSVLLGQRTWSNLDQHSRGKFISRLAKKLDEQKDAFAEVEALVSEAALSEAKKEVSRAAKYFNYYATWAHAFTKKIEDPEDGPLVVVFLKPAPALALAAAVAPALAAGRTVILNPVPEASLASILFAELCSDVGLPPGVVNVIPGPLEGAGELIEKHVGKIALWGSKNKTEKVANFVSEISCSTIPFYYGKCISIIFDSSDQSSAIEILLKNMSFSYQQMPWCVRTILVEESAFPTFATMLKNKLNSQKVGSCRDQGIDISLPKRCDPNTSSFLKEAIHLFSQRGIEVFQLPVADTLFFPPTLIIGTDAEMNSIVKDYEVLPFVAVMPFRNSKEALEFANKSHFGVAASVWTSCVSLAMYMASNLEVGTVWINDHGILDPSVSFSCRKQGFGCIGSLRGLQQFLPLEEKHSYSQDLGTDKITVKSQVLKQYFAHYGGAVKQTTGDAQFTVLSSSGNNFLVHECDQNDVKKAVDTARVAQQKWWKLGSNTRADILLNAADKFQETSKDFLKFFKKSTSEGEKELEHCVKYFYYWASRCNNMMSIKNENPMTNYVVQNLREPMGVIGVVDEDFSELEAFVLAVLSATSFGNSVVIILNCRNPVLAIEFCAFLSSMKVPPGLVNVLPGSKCALYPELIFHKDVQTLWYSGNSKDSLGNLHKMANKATKCLWKLPNSSAWDATDFEYAASFTKAVWLPSENASC</sequence>
<dbReference type="AlphaFoldDB" id="A0AAN9ZGE6"/>
<feature type="domain" description="Aldehyde dehydrogenase" evidence="1">
    <location>
        <begin position="546"/>
        <end position="734"/>
    </location>
</feature>
<name>A0AAN9ZGE6_9ORTH</name>
<evidence type="ECO:0000313" key="2">
    <source>
        <dbReference type="EMBL" id="KAK7872640.1"/>
    </source>
</evidence>
<organism evidence="2 3">
    <name type="scientific">Gryllus longicercus</name>
    <dbReference type="NCBI Taxonomy" id="2509291"/>
    <lineage>
        <taxon>Eukaryota</taxon>
        <taxon>Metazoa</taxon>
        <taxon>Ecdysozoa</taxon>
        <taxon>Arthropoda</taxon>
        <taxon>Hexapoda</taxon>
        <taxon>Insecta</taxon>
        <taxon>Pterygota</taxon>
        <taxon>Neoptera</taxon>
        <taxon>Polyneoptera</taxon>
        <taxon>Orthoptera</taxon>
        <taxon>Ensifera</taxon>
        <taxon>Gryllidea</taxon>
        <taxon>Grylloidea</taxon>
        <taxon>Gryllidae</taxon>
        <taxon>Gryllinae</taxon>
        <taxon>Gryllus</taxon>
    </lineage>
</organism>
<proteinExistence type="predicted"/>
<dbReference type="InterPro" id="IPR016162">
    <property type="entry name" value="Ald_DH_N"/>
</dbReference>
<gene>
    <name evidence="2" type="ORF">R5R35_002639</name>
</gene>
<dbReference type="InterPro" id="IPR015590">
    <property type="entry name" value="Aldehyde_DH_dom"/>
</dbReference>
<feature type="domain" description="Aldehyde dehydrogenase" evidence="1">
    <location>
        <begin position="58"/>
        <end position="489"/>
    </location>
</feature>
<dbReference type="Pfam" id="PF00171">
    <property type="entry name" value="Aldedh"/>
    <property type="match status" value="2"/>
</dbReference>
<comment type="caution">
    <text evidence="2">The sequence shown here is derived from an EMBL/GenBank/DDBJ whole genome shotgun (WGS) entry which is preliminary data.</text>
</comment>
<dbReference type="Proteomes" id="UP001378592">
    <property type="component" value="Unassembled WGS sequence"/>
</dbReference>